<evidence type="ECO:0000313" key="2">
    <source>
        <dbReference type="EMBL" id="GFO43750.1"/>
    </source>
</evidence>
<accession>A0AAV4DHZ1</accession>
<proteinExistence type="predicted"/>
<feature type="region of interest" description="Disordered" evidence="1">
    <location>
        <begin position="71"/>
        <end position="106"/>
    </location>
</feature>
<evidence type="ECO:0000313" key="3">
    <source>
        <dbReference type="Proteomes" id="UP000735302"/>
    </source>
</evidence>
<feature type="region of interest" description="Disordered" evidence="1">
    <location>
        <begin position="30"/>
        <end position="57"/>
    </location>
</feature>
<dbReference type="EMBL" id="BLXT01007896">
    <property type="protein sequence ID" value="GFO43750.1"/>
    <property type="molecule type" value="Genomic_DNA"/>
</dbReference>
<comment type="caution">
    <text evidence="2">The sequence shown here is derived from an EMBL/GenBank/DDBJ whole genome shotgun (WGS) entry which is preliminary data.</text>
</comment>
<organism evidence="2 3">
    <name type="scientific">Plakobranchus ocellatus</name>
    <dbReference type="NCBI Taxonomy" id="259542"/>
    <lineage>
        <taxon>Eukaryota</taxon>
        <taxon>Metazoa</taxon>
        <taxon>Spiralia</taxon>
        <taxon>Lophotrochozoa</taxon>
        <taxon>Mollusca</taxon>
        <taxon>Gastropoda</taxon>
        <taxon>Heterobranchia</taxon>
        <taxon>Euthyneura</taxon>
        <taxon>Panpulmonata</taxon>
        <taxon>Sacoglossa</taxon>
        <taxon>Placobranchoidea</taxon>
        <taxon>Plakobranchidae</taxon>
        <taxon>Plakobranchus</taxon>
    </lineage>
</organism>
<sequence>MSTGGVGGAVDNDLALRFAGTLRSWVLPDDRREESIREQVQAGQDHQSRRPETWKQSDAAGVRVAQVLVSLSRSGSPSESMSEDGKFRAGIRDTPESGNFHCSRLV</sequence>
<feature type="compositionally biased region" description="Low complexity" evidence="1">
    <location>
        <begin position="71"/>
        <end position="80"/>
    </location>
</feature>
<feature type="compositionally biased region" description="Basic and acidic residues" evidence="1">
    <location>
        <begin position="46"/>
        <end position="55"/>
    </location>
</feature>
<protein>
    <submittedName>
        <fullName evidence="2">Uncharacterized protein</fullName>
    </submittedName>
</protein>
<name>A0AAV4DHZ1_9GAST</name>
<evidence type="ECO:0000256" key="1">
    <source>
        <dbReference type="SAM" id="MobiDB-lite"/>
    </source>
</evidence>
<feature type="compositionally biased region" description="Basic and acidic residues" evidence="1">
    <location>
        <begin position="83"/>
        <end position="95"/>
    </location>
</feature>
<dbReference type="Proteomes" id="UP000735302">
    <property type="component" value="Unassembled WGS sequence"/>
</dbReference>
<dbReference type="AlphaFoldDB" id="A0AAV4DHZ1"/>
<reference evidence="2 3" key="1">
    <citation type="journal article" date="2021" name="Elife">
        <title>Chloroplast acquisition without the gene transfer in kleptoplastic sea slugs, Plakobranchus ocellatus.</title>
        <authorList>
            <person name="Maeda T."/>
            <person name="Takahashi S."/>
            <person name="Yoshida T."/>
            <person name="Shimamura S."/>
            <person name="Takaki Y."/>
            <person name="Nagai Y."/>
            <person name="Toyoda A."/>
            <person name="Suzuki Y."/>
            <person name="Arimoto A."/>
            <person name="Ishii H."/>
            <person name="Satoh N."/>
            <person name="Nishiyama T."/>
            <person name="Hasebe M."/>
            <person name="Maruyama T."/>
            <person name="Minagawa J."/>
            <person name="Obokata J."/>
            <person name="Shigenobu S."/>
        </authorList>
    </citation>
    <scope>NUCLEOTIDE SEQUENCE [LARGE SCALE GENOMIC DNA]</scope>
</reference>
<keyword evidence="3" id="KW-1185">Reference proteome</keyword>
<gene>
    <name evidence="2" type="ORF">PoB_007025500</name>
</gene>